<evidence type="ECO:0000259" key="1">
    <source>
        <dbReference type="Pfam" id="PF12697"/>
    </source>
</evidence>
<dbReference type="EMBL" id="JALDYZ010000013">
    <property type="protein sequence ID" value="MDI7924313.1"/>
    <property type="molecule type" value="Genomic_DNA"/>
</dbReference>
<name>A0AAE3U5B4_9HYPH</name>
<dbReference type="Pfam" id="PF12697">
    <property type="entry name" value="Abhydrolase_6"/>
    <property type="match status" value="1"/>
</dbReference>
<dbReference type="SUPFAM" id="SSF53474">
    <property type="entry name" value="alpha/beta-Hydrolases"/>
    <property type="match status" value="1"/>
</dbReference>
<evidence type="ECO:0000313" key="2">
    <source>
        <dbReference type="EMBL" id="MDI7924313.1"/>
    </source>
</evidence>
<dbReference type="InterPro" id="IPR000073">
    <property type="entry name" value="AB_hydrolase_1"/>
</dbReference>
<evidence type="ECO:0000313" key="3">
    <source>
        <dbReference type="Proteomes" id="UP001161580"/>
    </source>
</evidence>
<sequence length="304" mass="31978">MPSFALSVTRFGLRAIGAVSPRHAGKLAFHIFSTTPSRKPKGAKAKGVHAAGMKRLAAAERLHVYLPAGGRVAAYRFAPAGGKPAQERYLVVHGWGSGSAYMADLAAGIAATGAEVIAIDFPGHGRSSGRVLNMRLAVEAIAAAELRFGSFDAAIGHSFGGASLMIAASGLLPGIRPLAAGKLALIGAPSEMGWLFEDYGRLLGLAPRVQAALEGQIHHVTGRRLGDFDAATLGQAFDRPLLVIHAEDDKEVSAEHARRYGNAGPHVRLHWANGHGHRRIVSAPDVIARLVEFLREPGRAQAAE</sequence>
<proteinExistence type="predicted"/>
<dbReference type="Gene3D" id="3.40.50.1820">
    <property type="entry name" value="alpha/beta hydrolase"/>
    <property type="match status" value="1"/>
</dbReference>
<reference evidence="2" key="1">
    <citation type="submission" date="2022-03" db="EMBL/GenBank/DDBJ databases">
        <title>Fererhizobium litorale gen. nov., sp. nov., isolated from sandy sediments of the Sea of Japan seashore.</title>
        <authorList>
            <person name="Romanenko L."/>
            <person name="Kurilenko V."/>
            <person name="Otstavnykh N."/>
            <person name="Svetashev V."/>
            <person name="Tekutyeva L."/>
            <person name="Isaeva M."/>
            <person name="Mikhailov V."/>
        </authorList>
    </citation>
    <scope>NUCLEOTIDE SEQUENCE</scope>
    <source>
        <strain evidence="2">KMM 9576</strain>
    </source>
</reference>
<dbReference type="RefSeq" id="WP_311788191.1">
    <property type="nucleotide sequence ID" value="NZ_JALDYY010000014.1"/>
</dbReference>
<gene>
    <name evidence="2" type="ORF">MRS75_19805</name>
</gene>
<comment type="caution">
    <text evidence="2">The sequence shown here is derived from an EMBL/GenBank/DDBJ whole genome shotgun (WGS) entry which is preliminary data.</text>
</comment>
<dbReference type="AlphaFoldDB" id="A0AAE3U5B4"/>
<organism evidence="2 3">
    <name type="scientific">Ferirhizobium litorale</name>
    <dbReference type="NCBI Taxonomy" id="2927786"/>
    <lineage>
        <taxon>Bacteria</taxon>
        <taxon>Pseudomonadati</taxon>
        <taxon>Pseudomonadota</taxon>
        <taxon>Alphaproteobacteria</taxon>
        <taxon>Hyphomicrobiales</taxon>
        <taxon>Rhizobiaceae</taxon>
        <taxon>Ferirhizobium</taxon>
    </lineage>
</organism>
<dbReference type="PANTHER" id="PTHR43689:SF8">
    <property type="entry name" value="ALPHA_BETA-HYDROLASES SUPERFAMILY PROTEIN"/>
    <property type="match status" value="1"/>
</dbReference>
<feature type="domain" description="AB hydrolase-1" evidence="1">
    <location>
        <begin position="90"/>
        <end position="289"/>
    </location>
</feature>
<dbReference type="Proteomes" id="UP001161580">
    <property type="component" value="Unassembled WGS sequence"/>
</dbReference>
<dbReference type="GO" id="GO:0016787">
    <property type="term" value="F:hydrolase activity"/>
    <property type="evidence" value="ECO:0007669"/>
    <property type="project" value="UniProtKB-KW"/>
</dbReference>
<dbReference type="InterPro" id="IPR029058">
    <property type="entry name" value="AB_hydrolase_fold"/>
</dbReference>
<dbReference type="PANTHER" id="PTHR43689">
    <property type="entry name" value="HYDROLASE"/>
    <property type="match status" value="1"/>
</dbReference>
<accession>A0AAE3U5B4</accession>
<protein>
    <submittedName>
        <fullName evidence="2">Alpha/beta hydrolase</fullName>
    </submittedName>
</protein>
<keyword evidence="3" id="KW-1185">Reference proteome</keyword>
<keyword evidence="2" id="KW-0378">Hydrolase</keyword>